<dbReference type="RefSeq" id="WP_045107009.1">
    <property type="nucleotide sequence ID" value="NZ_LN681225.1"/>
</dbReference>
<dbReference type="PATRIC" id="fig|449.7.peg.1455"/>
<dbReference type="EMBL" id="LN681225">
    <property type="protein sequence ID" value="CEK11909.1"/>
    <property type="molecule type" value="Genomic_DNA"/>
</dbReference>
<dbReference type="Pfam" id="PF09361">
    <property type="entry name" value="Phasin_2"/>
    <property type="match status" value="1"/>
</dbReference>
<organism evidence="2 3">
    <name type="scientific">Legionella hackeliae</name>
    <dbReference type="NCBI Taxonomy" id="449"/>
    <lineage>
        <taxon>Bacteria</taxon>
        <taxon>Pseudomonadati</taxon>
        <taxon>Pseudomonadota</taxon>
        <taxon>Gammaproteobacteria</taxon>
        <taxon>Legionellales</taxon>
        <taxon>Legionellaceae</taxon>
        <taxon>Legionella</taxon>
    </lineage>
</organism>
<dbReference type="KEGG" id="lha:LHA_2916"/>
<sequence length="96" mass="11158">MTQAYFENWSEIAKKMQEPFQALAELNVKTLQGLSYLKPDEVATTKKPEELFEKQIHLAIENGHKALDYLQKSFQIMEKTMLSLVQEVKNKAEVKK</sequence>
<feature type="domain" description="Phasin" evidence="1">
    <location>
        <begin position="2"/>
        <end position="81"/>
    </location>
</feature>
<keyword evidence="3" id="KW-1185">Reference proteome</keyword>
<accession>A0A0A8UYR2</accession>
<protein>
    <recommendedName>
        <fullName evidence="1">Phasin domain-containing protein</fullName>
    </recommendedName>
</protein>
<proteinExistence type="predicted"/>
<evidence type="ECO:0000313" key="3">
    <source>
        <dbReference type="Proteomes" id="UP000032803"/>
    </source>
</evidence>
<dbReference type="Proteomes" id="UP000032803">
    <property type="component" value="Chromosome I"/>
</dbReference>
<evidence type="ECO:0000313" key="2">
    <source>
        <dbReference type="EMBL" id="CEK11909.1"/>
    </source>
</evidence>
<gene>
    <name evidence="2" type="ORF">LHA_2916</name>
</gene>
<dbReference type="OrthoDB" id="5649239at2"/>
<dbReference type="AlphaFoldDB" id="A0A0A8UYR2"/>
<name>A0A0A8UYR2_LEGHA</name>
<evidence type="ECO:0000259" key="1">
    <source>
        <dbReference type="Pfam" id="PF09361"/>
    </source>
</evidence>
<reference evidence="3" key="1">
    <citation type="submission" date="2014-09" db="EMBL/GenBank/DDBJ databases">
        <authorList>
            <person name="Gomez-Valero L."/>
        </authorList>
    </citation>
    <scope>NUCLEOTIDE SEQUENCE [LARGE SCALE GENOMIC DNA]</scope>
    <source>
        <strain evidence="3">ATCC35250</strain>
    </source>
</reference>
<dbReference type="HOGENOM" id="CLU_160067_0_0_6"/>
<dbReference type="InterPro" id="IPR018968">
    <property type="entry name" value="Phasin"/>
</dbReference>